<dbReference type="AlphaFoldDB" id="A0A7W7ZKK1"/>
<evidence type="ECO:0000256" key="4">
    <source>
        <dbReference type="ARBA" id="ARBA00022679"/>
    </source>
</evidence>
<organism evidence="9 10">
    <name type="scientific">Granulicella aggregans</name>
    <dbReference type="NCBI Taxonomy" id="474949"/>
    <lineage>
        <taxon>Bacteria</taxon>
        <taxon>Pseudomonadati</taxon>
        <taxon>Acidobacteriota</taxon>
        <taxon>Terriglobia</taxon>
        <taxon>Terriglobales</taxon>
        <taxon>Acidobacteriaceae</taxon>
        <taxon>Granulicella</taxon>
    </lineage>
</organism>
<comment type="similarity">
    <text evidence="2">Belongs to the bacterial sugar transferase family.</text>
</comment>
<dbReference type="PANTHER" id="PTHR30576">
    <property type="entry name" value="COLANIC BIOSYNTHESIS UDP-GLUCOSE LIPID CARRIER TRANSFERASE"/>
    <property type="match status" value="1"/>
</dbReference>
<keyword evidence="7" id="KW-0472">Membrane</keyword>
<dbReference type="GO" id="GO:0016780">
    <property type="term" value="F:phosphotransferase activity, for other substituted phosphate groups"/>
    <property type="evidence" value="ECO:0007669"/>
    <property type="project" value="TreeGrafter"/>
</dbReference>
<dbReference type="InterPro" id="IPR003362">
    <property type="entry name" value="Bact_transf"/>
</dbReference>
<dbReference type="PANTHER" id="PTHR30576:SF4">
    <property type="entry name" value="UNDECAPRENYL-PHOSPHATE GALACTOSE PHOSPHOTRANSFERASE"/>
    <property type="match status" value="1"/>
</dbReference>
<comment type="subcellular location">
    <subcellularLocation>
        <location evidence="1">Cell membrane</location>
    </subcellularLocation>
</comment>
<evidence type="ECO:0000256" key="3">
    <source>
        <dbReference type="ARBA" id="ARBA00022475"/>
    </source>
</evidence>
<dbReference type="GO" id="GO:0005886">
    <property type="term" value="C:plasma membrane"/>
    <property type="evidence" value="ECO:0007669"/>
    <property type="project" value="UniProtKB-SubCell"/>
</dbReference>
<keyword evidence="10" id="KW-1185">Reference proteome</keyword>
<evidence type="ECO:0000313" key="9">
    <source>
        <dbReference type="EMBL" id="MBB5061650.1"/>
    </source>
</evidence>
<evidence type="ECO:0000256" key="1">
    <source>
        <dbReference type="ARBA" id="ARBA00004236"/>
    </source>
</evidence>
<comment type="caution">
    <text evidence="9">The sequence shown here is derived from an EMBL/GenBank/DDBJ whole genome shotgun (WGS) entry which is preliminary data.</text>
</comment>
<protein>
    <submittedName>
        <fullName evidence="9">Lipopolysaccharide/colanic/teichoic acid biosynthesis glycosyltransferase</fullName>
    </submittedName>
</protein>
<feature type="domain" description="Bacterial sugar transferase" evidence="8">
    <location>
        <begin position="6"/>
        <end position="91"/>
    </location>
</feature>
<evidence type="ECO:0000259" key="8">
    <source>
        <dbReference type="Pfam" id="PF02397"/>
    </source>
</evidence>
<dbReference type="Proteomes" id="UP000540989">
    <property type="component" value="Unassembled WGS sequence"/>
</dbReference>
<reference evidence="9 10" key="1">
    <citation type="submission" date="2020-08" db="EMBL/GenBank/DDBJ databases">
        <title>Genomic Encyclopedia of Type Strains, Phase IV (KMG-V): Genome sequencing to study the core and pangenomes of soil and plant-associated prokaryotes.</title>
        <authorList>
            <person name="Whitman W."/>
        </authorList>
    </citation>
    <scope>NUCLEOTIDE SEQUENCE [LARGE SCALE GENOMIC DNA]</scope>
    <source>
        <strain evidence="9 10">M8UP14</strain>
    </source>
</reference>
<evidence type="ECO:0000256" key="6">
    <source>
        <dbReference type="ARBA" id="ARBA00022989"/>
    </source>
</evidence>
<evidence type="ECO:0000256" key="5">
    <source>
        <dbReference type="ARBA" id="ARBA00022692"/>
    </source>
</evidence>
<evidence type="ECO:0000313" key="10">
    <source>
        <dbReference type="Proteomes" id="UP000540989"/>
    </source>
</evidence>
<gene>
    <name evidence="9" type="ORF">HDF16_006386</name>
</gene>
<keyword evidence="4 9" id="KW-0808">Transferase</keyword>
<evidence type="ECO:0000256" key="2">
    <source>
        <dbReference type="ARBA" id="ARBA00006464"/>
    </source>
</evidence>
<keyword evidence="5" id="KW-0812">Transmembrane</keyword>
<name>A0A7W7ZKK1_9BACT</name>
<keyword evidence="6" id="KW-1133">Transmembrane helix</keyword>
<dbReference type="Pfam" id="PF02397">
    <property type="entry name" value="Bac_transf"/>
    <property type="match status" value="1"/>
</dbReference>
<keyword evidence="3" id="KW-1003">Cell membrane</keyword>
<dbReference type="EMBL" id="JACHIP010000069">
    <property type="protein sequence ID" value="MBB5061650.1"/>
    <property type="molecule type" value="Genomic_DNA"/>
</dbReference>
<sequence>MRADEKHLRDPRVTGFGAFLRRTSLDELPQLFNVLRGDMSLIGPRPVVLAELKRYREDAHFYKSVYPGMTGLWQVSGRNDIRACSRYEIDVC</sequence>
<accession>A0A7W7ZKK1</accession>
<proteinExistence type="inferred from homology"/>
<evidence type="ECO:0000256" key="7">
    <source>
        <dbReference type="ARBA" id="ARBA00023136"/>
    </source>
</evidence>